<dbReference type="Proteomes" id="UP000594638">
    <property type="component" value="Unassembled WGS sequence"/>
</dbReference>
<dbReference type="AlphaFoldDB" id="A0A8S0TKN3"/>
<dbReference type="GO" id="GO:0008270">
    <property type="term" value="F:zinc ion binding"/>
    <property type="evidence" value="ECO:0007669"/>
    <property type="project" value="UniProtKB-KW"/>
</dbReference>
<feature type="compositionally biased region" description="Polar residues" evidence="5">
    <location>
        <begin position="277"/>
        <end position="286"/>
    </location>
</feature>
<organism evidence="7 8">
    <name type="scientific">Olea europaea subsp. europaea</name>
    <dbReference type="NCBI Taxonomy" id="158383"/>
    <lineage>
        <taxon>Eukaryota</taxon>
        <taxon>Viridiplantae</taxon>
        <taxon>Streptophyta</taxon>
        <taxon>Embryophyta</taxon>
        <taxon>Tracheophyta</taxon>
        <taxon>Spermatophyta</taxon>
        <taxon>Magnoliopsida</taxon>
        <taxon>eudicotyledons</taxon>
        <taxon>Gunneridae</taxon>
        <taxon>Pentapetalae</taxon>
        <taxon>asterids</taxon>
        <taxon>lamiids</taxon>
        <taxon>Lamiales</taxon>
        <taxon>Oleaceae</taxon>
        <taxon>Oleeae</taxon>
        <taxon>Olea</taxon>
    </lineage>
</organism>
<feature type="compositionally biased region" description="Basic and acidic residues" evidence="5">
    <location>
        <begin position="325"/>
        <end position="337"/>
    </location>
</feature>
<dbReference type="SMART" id="SM00396">
    <property type="entry name" value="ZnF_UBR1"/>
    <property type="match status" value="1"/>
</dbReference>
<dbReference type="InterPro" id="IPR047506">
    <property type="entry name" value="UBR7-like_UBR-box"/>
</dbReference>
<gene>
    <name evidence="7" type="ORF">OLEA9_A027713</name>
</gene>
<dbReference type="PANTHER" id="PTHR13513">
    <property type="entry name" value="E3 UBIQUITIN-PROTEIN LIGASE UBR7"/>
    <property type="match status" value="1"/>
</dbReference>
<feature type="region of interest" description="Disordered" evidence="5">
    <location>
        <begin position="245"/>
        <end position="342"/>
    </location>
</feature>
<dbReference type="GO" id="GO:0005737">
    <property type="term" value="C:cytoplasm"/>
    <property type="evidence" value="ECO:0007669"/>
    <property type="project" value="TreeGrafter"/>
</dbReference>
<accession>A0A8S0TKN3</accession>
<evidence type="ECO:0000256" key="2">
    <source>
        <dbReference type="ARBA" id="ARBA00022771"/>
    </source>
</evidence>
<dbReference type="InterPro" id="IPR003126">
    <property type="entry name" value="Znf_UBR"/>
</dbReference>
<comment type="caution">
    <text evidence="7">The sequence shown here is derived from an EMBL/GenBank/DDBJ whole genome shotgun (WGS) entry which is preliminary data.</text>
</comment>
<dbReference type="OrthoDB" id="10262564at2759"/>
<feature type="region of interest" description="Disordered" evidence="5">
    <location>
        <begin position="1"/>
        <end position="44"/>
    </location>
</feature>
<feature type="compositionally biased region" description="Polar residues" evidence="5">
    <location>
        <begin position="315"/>
        <end position="324"/>
    </location>
</feature>
<evidence type="ECO:0000256" key="3">
    <source>
        <dbReference type="ARBA" id="ARBA00022833"/>
    </source>
</evidence>
<dbReference type="InterPro" id="IPR013083">
    <property type="entry name" value="Znf_RING/FYVE/PHD"/>
</dbReference>
<evidence type="ECO:0000259" key="6">
    <source>
        <dbReference type="PROSITE" id="PS51157"/>
    </source>
</evidence>
<feature type="zinc finger region" description="UBR-type" evidence="4">
    <location>
        <begin position="72"/>
        <end position="145"/>
    </location>
</feature>
<dbReference type="InterPro" id="IPR011011">
    <property type="entry name" value="Znf_FYVE_PHD"/>
</dbReference>
<dbReference type="SMART" id="SM00249">
    <property type="entry name" value="PHD"/>
    <property type="match status" value="1"/>
</dbReference>
<feature type="compositionally biased region" description="Basic and acidic residues" evidence="5">
    <location>
        <begin position="245"/>
        <end position="262"/>
    </location>
</feature>
<dbReference type="CDD" id="cd15542">
    <property type="entry name" value="PHD_UBR7"/>
    <property type="match status" value="1"/>
</dbReference>
<evidence type="ECO:0000313" key="8">
    <source>
        <dbReference type="Proteomes" id="UP000594638"/>
    </source>
</evidence>
<dbReference type="PANTHER" id="PTHR13513:SF9">
    <property type="entry name" value="E3 UBIQUITIN-PROTEIN LIGASE UBR7-RELATED"/>
    <property type="match status" value="1"/>
</dbReference>
<feature type="domain" description="UBR-type" evidence="6">
    <location>
        <begin position="72"/>
        <end position="145"/>
    </location>
</feature>
<evidence type="ECO:0000256" key="1">
    <source>
        <dbReference type="ARBA" id="ARBA00022723"/>
    </source>
</evidence>
<dbReference type="PROSITE" id="PS51157">
    <property type="entry name" value="ZF_UBR"/>
    <property type="match status" value="1"/>
</dbReference>
<sequence>MSDLNINEDAQSGGEYSASQSSNADATPSSSQPHESAFPDEDEETITMLDVLEQEDKLEEEASAVLGNSDEKNCTYPKGYIARQALYSCATCSEDPENMAAICLACSLECHDNHEVIELYTKRGFRCDCGNSKFKPDFECKFQTDKEIKKAPLNEQNKYNHNFSGRYCNCDKRYPPDENDNSAESQDEMLQCIVCEDWYHTKHLNAKTLPSKFDELICGPCVSKLGFVHYYRDHIDKSTIDLEVKREADTNGNNRDQERPTQDHTSPVASAAESHVVTHSSVTIGDQTAVAESSDIKAQSGNDPSAEAKDPAPSTVESDTNDSQLENKDPKIADDQKVSNTSAEQTSNLVECLLKKYKSLYELSSCNHEGATSGNQAQAKDSSTPIFWTDCSWRSRLCRCADCMQMYKAKECEYLLDEKDTVQYYEAQGRAIVRETPFERGMTALNKMNRTAVVEALHGYDELKADLSTYLRKFAESKKVVREEDIHDFFAQLKSKKRPRLGYE</sequence>
<feature type="compositionally biased region" description="Polar residues" evidence="5">
    <location>
        <begin position="1"/>
        <end position="10"/>
    </location>
</feature>
<evidence type="ECO:0000313" key="7">
    <source>
        <dbReference type="EMBL" id="CAA3006454.1"/>
    </source>
</evidence>
<dbReference type="Gene3D" id="3.30.40.10">
    <property type="entry name" value="Zinc/RING finger domain, C3HC4 (zinc finger)"/>
    <property type="match status" value="1"/>
</dbReference>
<dbReference type="CDD" id="cd19677">
    <property type="entry name" value="UBR-box_UBR7"/>
    <property type="match status" value="1"/>
</dbReference>
<protein>
    <submittedName>
        <fullName evidence="7">E3 ubiquitin- ligase UBR7</fullName>
    </submittedName>
</protein>
<proteinExistence type="predicted"/>
<dbReference type="GO" id="GO:0016874">
    <property type="term" value="F:ligase activity"/>
    <property type="evidence" value="ECO:0007669"/>
    <property type="project" value="UniProtKB-KW"/>
</dbReference>
<feature type="compositionally biased region" description="Polar residues" evidence="5">
    <location>
        <begin position="17"/>
        <end position="34"/>
    </location>
</feature>
<dbReference type="SUPFAM" id="SSF57903">
    <property type="entry name" value="FYVE/PHD zinc finger"/>
    <property type="match status" value="1"/>
</dbReference>
<dbReference type="GO" id="GO:0061630">
    <property type="term" value="F:ubiquitin protein ligase activity"/>
    <property type="evidence" value="ECO:0007669"/>
    <property type="project" value="InterPro"/>
</dbReference>
<dbReference type="InterPro" id="IPR040204">
    <property type="entry name" value="UBR7"/>
</dbReference>
<name>A0A8S0TKN3_OLEEU</name>
<reference evidence="7 8" key="1">
    <citation type="submission" date="2019-12" db="EMBL/GenBank/DDBJ databases">
        <authorList>
            <person name="Alioto T."/>
            <person name="Alioto T."/>
            <person name="Gomez Garrido J."/>
        </authorList>
    </citation>
    <scope>NUCLEOTIDE SEQUENCE [LARGE SCALE GENOMIC DNA]</scope>
</reference>
<dbReference type="Gramene" id="OE9A027713T1">
    <property type="protein sequence ID" value="OE9A027713C1"/>
    <property type="gene ID" value="OE9A027713"/>
</dbReference>
<dbReference type="Pfam" id="PF02207">
    <property type="entry name" value="zf-UBR"/>
    <property type="match status" value="1"/>
</dbReference>
<keyword evidence="1" id="KW-0479">Metal-binding</keyword>
<keyword evidence="2" id="KW-0863">Zinc-finger</keyword>
<keyword evidence="8" id="KW-1185">Reference proteome</keyword>
<keyword evidence="7" id="KW-0436">Ligase</keyword>
<dbReference type="InterPro" id="IPR001965">
    <property type="entry name" value="Znf_PHD"/>
</dbReference>
<dbReference type="EMBL" id="CACTIH010007260">
    <property type="protein sequence ID" value="CAA3006454.1"/>
    <property type="molecule type" value="Genomic_DNA"/>
</dbReference>
<evidence type="ECO:0000256" key="4">
    <source>
        <dbReference type="PROSITE-ProRule" id="PRU00508"/>
    </source>
</evidence>
<keyword evidence="3" id="KW-0862">Zinc</keyword>
<evidence type="ECO:0000256" key="5">
    <source>
        <dbReference type="SAM" id="MobiDB-lite"/>
    </source>
</evidence>